<dbReference type="PRINTS" id="PR00934">
    <property type="entry name" value="XHISDIPTASE"/>
</dbReference>
<dbReference type="FunFam" id="3.40.630.10:FF:000015">
    <property type="entry name" value="Aminoacyl-histidine dipeptidase PepD"/>
    <property type="match status" value="1"/>
</dbReference>
<evidence type="ECO:0000256" key="3">
    <source>
        <dbReference type="ARBA" id="ARBA00022670"/>
    </source>
</evidence>
<comment type="similarity">
    <text evidence="13">Belongs to the peptidase M20C family.</text>
</comment>
<dbReference type="FunFam" id="3.40.630.10:FF:000018">
    <property type="entry name" value="Aminoacyl-histidine dipeptidase PepD"/>
    <property type="match status" value="1"/>
</dbReference>
<evidence type="ECO:0000256" key="2">
    <source>
        <dbReference type="ARBA" id="ARBA00001947"/>
    </source>
</evidence>
<evidence type="ECO:0000256" key="14">
    <source>
        <dbReference type="ARBA" id="ARBA00071271"/>
    </source>
</evidence>
<dbReference type="CDD" id="cd03890">
    <property type="entry name" value="M20_pepD"/>
    <property type="match status" value="1"/>
</dbReference>
<dbReference type="KEGG" id="nba:CUN60_07825"/>
<dbReference type="EMBL" id="CP024847">
    <property type="protein sequence ID" value="AUR52205.1"/>
    <property type="molecule type" value="Genomic_DNA"/>
</dbReference>
<dbReference type="NCBIfam" id="TIGR01893">
    <property type="entry name" value="aa-his-dipept"/>
    <property type="match status" value="1"/>
</dbReference>
<evidence type="ECO:0000256" key="18">
    <source>
        <dbReference type="ARBA" id="ARBA00078074"/>
    </source>
</evidence>
<evidence type="ECO:0000259" key="19">
    <source>
        <dbReference type="Pfam" id="PF07687"/>
    </source>
</evidence>
<dbReference type="AlphaFoldDB" id="A0A2I7N7M0"/>
<dbReference type="GO" id="GO:0005829">
    <property type="term" value="C:cytosol"/>
    <property type="evidence" value="ECO:0007669"/>
    <property type="project" value="TreeGrafter"/>
</dbReference>
<evidence type="ECO:0000256" key="4">
    <source>
        <dbReference type="ARBA" id="ARBA00022723"/>
    </source>
</evidence>
<dbReference type="Pfam" id="PF01546">
    <property type="entry name" value="Peptidase_M20"/>
    <property type="match status" value="1"/>
</dbReference>
<evidence type="ECO:0000313" key="21">
    <source>
        <dbReference type="Proteomes" id="UP000236655"/>
    </source>
</evidence>
<dbReference type="InterPro" id="IPR011650">
    <property type="entry name" value="Peptidase_M20_dimer"/>
</dbReference>
<keyword evidence="7" id="KW-0224">Dipeptidase</keyword>
<dbReference type="SUPFAM" id="SSF53187">
    <property type="entry name" value="Zn-dependent exopeptidases"/>
    <property type="match status" value="1"/>
</dbReference>
<evidence type="ECO:0000256" key="6">
    <source>
        <dbReference type="ARBA" id="ARBA00022833"/>
    </source>
</evidence>
<comment type="cofactor">
    <cofactor evidence="1">
        <name>Co(2+)</name>
        <dbReference type="ChEBI" id="CHEBI:48828"/>
    </cofactor>
</comment>
<dbReference type="Pfam" id="PF07687">
    <property type="entry name" value="M20_dimer"/>
    <property type="match status" value="1"/>
</dbReference>
<evidence type="ECO:0000256" key="1">
    <source>
        <dbReference type="ARBA" id="ARBA00001941"/>
    </source>
</evidence>
<dbReference type="InterPro" id="IPR002933">
    <property type="entry name" value="Peptidase_M20"/>
</dbReference>
<name>A0A2I7N7M0_9NEIS</name>
<dbReference type="GO" id="GO:0070573">
    <property type="term" value="F:metallodipeptidase activity"/>
    <property type="evidence" value="ECO:0007669"/>
    <property type="project" value="TreeGrafter"/>
</dbReference>
<evidence type="ECO:0000256" key="15">
    <source>
        <dbReference type="ARBA" id="ARBA00075285"/>
    </source>
</evidence>
<organism evidence="20 21">
    <name type="scientific">Aquella oligotrophica</name>
    <dbReference type="NCBI Taxonomy" id="2067065"/>
    <lineage>
        <taxon>Bacteria</taxon>
        <taxon>Pseudomonadati</taxon>
        <taxon>Pseudomonadota</taxon>
        <taxon>Betaproteobacteria</taxon>
        <taxon>Neisseriales</taxon>
        <taxon>Neisseriaceae</taxon>
        <taxon>Aquella</taxon>
    </lineage>
</organism>
<evidence type="ECO:0000256" key="10">
    <source>
        <dbReference type="ARBA" id="ARBA00036421"/>
    </source>
</evidence>
<dbReference type="GO" id="GO:0006508">
    <property type="term" value="P:proteolysis"/>
    <property type="evidence" value="ECO:0007669"/>
    <property type="project" value="UniProtKB-KW"/>
</dbReference>
<dbReference type="RefSeq" id="WP_102951501.1">
    <property type="nucleotide sequence ID" value="NZ_CP024847.1"/>
</dbReference>
<evidence type="ECO:0000256" key="12">
    <source>
        <dbReference type="ARBA" id="ARBA00044252"/>
    </source>
</evidence>
<evidence type="ECO:0000256" key="17">
    <source>
        <dbReference type="ARBA" id="ARBA00077688"/>
    </source>
</evidence>
<accession>A0A2I7N7M0</accession>
<dbReference type="Gene3D" id="3.40.630.10">
    <property type="entry name" value="Zn peptidases"/>
    <property type="match status" value="2"/>
</dbReference>
<evidence type="ECO:0000313" key="20">
    <source>
        <dbReference type="EMBL" id="AUR52205.1"/>
    </source>
</evidence>
<feature type="domain" description="Peptidase M20 dimerisation" evidence="19">
    <location>
        <begin position="208"/>
        <end position="293"/>
    </location>
</feature>
<reference evidence="21" key="1">
    <citation type="submission" date="2017-11" db="EMBL/GenBank/DDBJ databases">
        <authorList>
            <person name="Chan K.G."/>
            <person name="Lee L.S."/>
        </authorList>
    </citation>
    <scope>NUCLEOTIDE SEQUENCE [LARGE SCALE GENOMIC DNA]</scope>
    <source>
        <strain evidence="21">DSM 100970</strain>
    </source>
</reference>
<keyword evidence="21" id="KW-1185">Reference proteome</keyword>
<dbReference type="GO" id="GO:0046872">
    <property type="term" value="F:metal ion binding"/>
    <property type="evidence" value="ECO:0007669"/>
    <property type="project" value="UniProtKB-KW"/>
</dbReference>
<evidence type="ECO:0000256" key="9">
    <source>
        <dbReference type="ARBA" id="ARBA00023285"/>
    </source>
</evidence>
<evidence type="ECO:0000256" key="13">
    <source>
        <dbReference type="ARBA" id="ARBA00061423"/>
    </source>
</evidence>
<evidence type="ECO:0000256" key="5">
    <source>
        <dbReference type="ARBA" id="ARBA00022801"/>
    </source>
</evidence>
<keyword evidence="6" id="KW-0862">Zinc</keyword>
<dbReference type="Proteomes" id="UP000236655">
    <property type="component" value="Chromosome"/>
</dbReference>
<dbReference type="EC" id="3.4.13.18" evidence="11"/>
<evidence type="ECO:0000256" key="8">
    <source>
        <dbReference type="ARBA" id="ARBA00023049"/>
    </source>
</evidence>
<proteinExistence type="inferred from homology"/>
<dbReference type="PANTHER" id="PTHR43501">
    <property type="entry name" value="CYTOSOL NON-SPECIFIC DIPEPTIDASE"/>
    <property type="match status" value="1"/>
</dbReference>
<dbReference type="InterPro" id="IPR001160">
    <property type="entry name" value="Peptidase_M20C"/>
</dbReference>
<dbReference type="SUPFAM" id="SSF55031">
    <property type="entry name" value="Bacterial exopeptidase dimerisation domain"/>
    <property type="match status" value="1"/>
</dbReference>
<gene>
    <name evidence="20" type="ORF">CUN60_07825</name>
</gene>
<keyword evidence="8" id="KW-0482">Metalloprotease</keyword>
<keyword evidence="9" id="KW-0170">Cobalt</keyword>
<keyword evidence="4" id="KW-0479">Metal-binding</keyword>
<evidence type="ECO:0000256" key="7">
    <source>
        <dbReference type="ARBA" id="ARBA00022997"/>
    </source>
</evidence>
<dbReference type="InterPro" id="IPR036264">
    <property type="entry name" value="Bact_exopeptidase_dim_dom"/>
</dbReference>
<dbReference type="PIRSF" id="PIRSF016599">
    <property type="entry name" value="Xaa-His_dipept"/>
    <property type="match status" value="1"/>
</dbReference>
<dbReference type="PANTHER" id="PTHR43501:SF1">
    <property type="entry name" value="CYTOSOL NON-SPECIFIC DIPEPTIDASE"/>
    <property type="match status" value="1"/>
</dbReference>
<keyword evidence="3" id="KW-0645">Protease</keyword>
<protein>
    <recommendedName>
        <fullName evidence="14">Cytosol non-specific dipeptidase</fullName>
        <ecNumber evidence="11">3.4.13.18</ecNumber>
    </recommendedName>
    <alternativeName>
        <fullName evidence="17">Aminoacyl-histidine dipeptidase</fullName>
    </alternativeName>
    <alternativeName>
        <fullName evidence="16">Beta-alanyl-histidine dipeptidase</fullName>
    </alternativeName>
    <alternativeName>
        <fullName evidence="15">Carnosinase</fullName>
    </alternativeName>
    <alternativeName>
        <fullName evidence="12">Peptidase D</fullName>
    </alternativeName>
    <alternativeName>
        <fullName evidence="18">Xaa-His dipeptidase</fullName>
    </alternativeName>
</protein>
<evidence type="ECO:0000256" key="16">
    <source>
        <dbReference type="ARBA" id="ARBA00076004"/>
    </source>
</evidence>
<comment type="cofactor">
    <cofactor evidence="2">
        <name>Zn(2+)</name>
        <dbReference type="ChEBI" id="CHEBI:29105"/>
    </cofactor>
</comment>
<dbReference type="OrthoDB" id="9773892at2"/>
<comment type="catalytic activity">
    <reaction evidence="10">
        <text>Hydrolysis of dipeptides, preferentially hydrophobic dipeptides including prolyl amino acids.</text>
        <dbReference type="EC" id="3.4.13.18"/>
    </reaction>
</comment>
<evidence type="ECO:0000256" key="11">
    <source>
        <dbReference type="ARBA" id="ARBA00038976"/>
    </source>
</evidence>
<keyword evidence="5" id="KW-0378">Hydrolase</keyword>
<sequence>MDRNIAKLEPQIVWGYFHQLTQIPRPSKKEDKVRAYLIETAKTLGLDYTVTKIGNVVIRKKATDSSKPRKKIILQAHMDMVPAKGKESKHNFETDPIDAYIDGEWVTANDTTLGADNGMGVAMALAVLSSKDIKHNDLEVLITTDEEAGMTGAFGIIGDEVTGEVLLNLDSEEDDEVCIGCAGGINTNVTYPISREVAAPNQQTLKIELKDLFSGHSGVDIPLGRANAIKEMAHLLVALDLEFGFQLVSISGGKLRNVIPAYCEAYINIAKDKVQQIKQFISNFERDLVQEFSETDPNLKLVVLDVDYAEKVIYPTQARQFIYALDSAYNGVWRMNNKLGIAETSSNIGVVSTHDDHLKVITLQRSAMHAPKIKAANAVAAAFRQIGARIEHSDCYPGWQPNTQSPALAVVKEVYQELFNEEIHVGATHGGLECGLIIDKFPTLDAISIGATIRFPHSPSEKVNIKSVAKNWKLLSNLIERL</sequence>